<proteinExistence type="predicted"/>
<comment type="caution">
    <text evidence="2">The sequence shown here is derived from an EMBL/GenBank/DDBJ whole genome shotgun (WGS) entry which is preliminary data.</text>
</comment>
<sequence>MATILPLSAADVRSLPEATFGDPVRQRGGEGAKPKKRPKSGAGAGDGQEDGNGKQKKVSWIWVTQVDRGNPAAVNEALQARTRAKAHRWSEEVDLLEEEMRRIRAFLTWHSKWWMERAQCVWQADEVPVTREGLQAYDGGQGSVIAALSSSSRETPVGDAASGVDNESALVVDGVVERSSQVGNDYVILMLTEHDDLKVSIQNSVLRSGLLDIECLRTTAINMRVHFLLGVKIPRRFGQRAAFTAPNTTQTRNVRGSGNILDLGAQWIWPGSGERSNPGAMEMTPFNAAVADVHTTARQRDLQRLIHVRHKLARYSPFAGRCRDNNEAYIDEIGGITMVPMVPDGWGRWTDYRWYSVSEPMHKSTHAQVNASQRTKIQTPHVRRAPVPDSAGVQRMRANVPAALEQRAKGPPAEPMRGCVAGAGAYWTTAINIYKCGERGCRKGLVFTDHGHQHINISRVRRAPVLGRGQCRGAAHARERASSVQRAPRGQRSQCVVRRAPMLGRGRKWCGVQRMRANMRAACKGASGGNAWCVASVYGPRPSTYKYVADANGAGAQRRMCGGEQKCKQSANGAGAPRGQRKAMQLCSGCGCKCAARKLLIFTDHGHQQTNTNQDIPKIVQRSDPTWIISCVLIVADDGEHLFDVDAGVWRARVQMEEGCHAQRTLPWALHGVGSRL</sequence>
<feature type="compositionally biased region" description="Basic and acidic residues" evidence="1">
    <location>
        <begin position="24"/>
        <end position="33"/>
    </location>
</feature>
<evidence type="ECO:0000256" key="1">
    <source>
        <dbReference type="SAM" id="MobiDB-lite"/>
    </source>
</evidence>
<accession>A0AAD6UKR6</accession>
<organism evidence="2 3">
    <name type="scientific">Mycena pura</name>
    <dbReference type="NCBI Taxonomy" id="153505"/>
    <lineage>
        <taxon>Eukaryota</taxon>
        <taxon>Fungi</taxon>
        <taxon>Dikarya</taxon>
        <taxon>Basidiomycota</taxon>
        <taxon>Agaricomycotina</taxon>
        <taxon>Agaricomycetes</taxon>
        <taxon>Agaricomycetidae</taxon>
        <taxon>Agaricales</taxon>
        <taxon>Marasmiineae</taxon>
        <taxon>Mycenaceae</taxon>
        <taxon>Mycena</taxon>
    </lineage>
</organism>
<feature type="region of interest" description="Disordered" evidence="1">
    <location>
        <begin position="15"/>
        <end position="56"/>
    </location>
</feature>
<dbReference type="AlphaFoldDB" id="A0AAD6UKR6"/>
<dbReference type="EMBL" id="JARJCW010000179">
    <property type="protein sequence ID" value="KAJ7189393.1"/>
    <property type="molecule type" value="Genomic_DNA"/>
</dbReference>
<gene>
    <name evidence="2" type="ORF">GGX14DRAFT_408853</name>
</gene>
<evidence type="ECO:0000313" key="3">
    <source>
        <dbReference type="Proteomes" id="UP001219525"/>
    </source>
</evidence>
<dbReference type="Proteomes" id="UP001219525">
    <property type="component" value="Unassembled WGS sequence"/>
</dbReference>
<name>A0AAD6UKR6_9AGAR</name>
<keyword evidence="3" id="KW-1185">Reference proteome</keyword>
<evidence type="ECO:0000313" key="2">
    <source>
        <dbReference type="EMBL" id="KAJ7189393.1"/>
    </source>
</evidence>
<reference evidence="2" key="1">
    <citation type="submission" date="2023-03" db="EMBL/GenBank/DDBJ databases">
        <title>Massive genome expansion in bonnet fungi (Mycena s.s.) driven by repeated elements and novel gene families across ecological guilds.</title>
        <authorList>
            <consortium name="Lawrence Berkeley National Laboratory"/>
            <person name="Harder C.B."/>
            <person name="Miyauchi S."/>
            <person name="Viragh M."/>
            <person name="Kuo A."/>
            <person name="Thoen E."/>
            <person name="Andreopoulos B."/>
            <person name="Lu D."/>
            <person name="Skrede I."/>
            <person name="Drula E."/>
            <person name="Henrissat B."/>
            <person name="Morin E."/>
            <person name="Kohler A."/>
            <person name="Barry K."/>
            <person name="LaButti K."/>
            <person name="Morin E."/>
            <person name="Salamov A."/>
            <person name="Lipzen A."/>
            <person name="Mereny Z."/>
            <person name="Hegedus B."/>
            <person name="Baldrian P."/>
            <person name="Stursova M."/>
            <person name="Weitz H."/>
            <person name="Taylor A."/>
            <person name="Grigoriev I.V."/>
            <person name="Nagy L.G."/>
            <person name="Martin F."/>
            <person name="Kauserud H."/>
        </authorList>
    </citation>
    <scope>NUCLEOTIDE SEQUENCE</scope>
    <source>
        <strain evidence="2">9144</strain>
    </source>
</reference>
<protein>
    <submittedName>
        <fullName evidence="2">Uncharacterized protein</fullName>
    </submittedName>
</protein>